<organism evidence="2 3">
    <name type="scientific">Pseudocohnilembus persalinus</name>
    <name type="common">Ciliate</name>
    <dbReference type="NCBI Taxonomy" id="266149"/>
    <lineage>
        <taxon>Eukaryota</taxon>
        <taxon>Sar</taxon>
        <taxon>Alveolata</taxon>
        <taxon>Ciliophora</taxon>
        <taxon>Intramacronucleata</taxon>
        <taxon>Oligohymenophorea</taxon>
        <taxon>Scuticociliatia</taxon>
        <taxon>Philasterida</taxon>
        <taxon>Pseudocohnilembidae</taxon>
        <taxon>Pseudocohnilembus</taxon>
    </lineage>
</organism>
<evidence type="ECO:0000313" key="2">
    <source>
        <dbReference type="EMBL" id="KRX09335.1"/>
    </source>
</evidence>
<feature type="coiled-coil region" evidence="1">
    <location>
        <begin position="180"/>
        <end position="354"/>
    </location>
</feature>
<sequence length="596" mass="70775">MIKNYLQQVDMIFDRSQEQIDKIMDYKLKNLTEMRLQTGMRNQVGSRMQTGMRDAQFSGIGSGANIKVFNRPVTNHGISGMNVKVNDDRQVVDKAYVINQLKEKISNIINEIDNFKVKTDDMAKNNNLYQNLDKKFEDLTKEVRELEGKLADYNLAFDKQRAGTRPEEIRNMYEHIKIQNDRWRNQLDEIFIERKNQEEQIQQIENQLQDLHELAQQKISELLPEQRQEYENLIQESKDLQVQIQNSRQDLDDINQKVVYCENKLRMDSHKLKGQILREQIEELERKSNDLELQLNEANLPFDQARDRLLNRIKEDNQYITNTEKRIREIRKGIDNYEKRLRELSNESNSQQNSEEQKKKYEAIFEKDKEFTQFFDSYDQLRNKELENLGNIQGNIVNLLEEGSNLLAASGSLPNAADFKNLQSELDFKGNQNAVSSDTLFSMQQEYRQRQEDIKKLQEAEEKVEKEMRSLKEKIPQMKDEIANKYNKIDQQRNNLEKQRKDLNSEKESLSQRRQNLQEDIKKIKYEHDVKEKKLTMNEYYSQYTAAENKVLQMQKDIESLKSFIMNKAKDMDYQAPKEECVIMADELNKQILKNL</sequence>
<dbReference type="OrthoDB" id="444379at2759"/>
<dbReference type="GO" id="GO:0048487">
    <property type="term" value="F:beta-tubulin binding"/>
    <property type="evidence" value="ECO:0007669"/>
    <property type="project" value="InterPro"/>
</dbReference>
<keyword evidence="1" id="KW-0175">Coiled coil</keyword>
<keyword evidence="3" id="KW-1185">Reference proteome</keyword>
<proteinExistence type="predicted"/>
<dbReference type="InterPro" id="IPR029602">
    <property type="entry name" value="IFT74"/>
</dbReference>
<accession>A0A0V0R4D7</accession>
<comment type="caution">
    <text evidence="2">The sequence shown here is derived from an EMBL/GenBank/DDBJ whole genome shotgun (WGS) entry which is preliminary data.</text>
</comment>
<feature type="coiled-coil region" evidence="1">
    <location>
        <begin position="98"/>
        <end position="156"/>
    </location>
</feature>
<dbReference type="AlphaFoldDB" id="A0A0V0R4D7"/>
<evidence type="ECO:0000313" key="3">
    <source>
        <dbReference type="Proteomes" id="UP000054937"/>
    </source>
</evidence>
<dbReference type="PANTHER" id="PTHR31432:SF0">
    <property type="entry name" value="INTRAFLAGELLAR TRANSPORT PROTEIN 74 HOMOLOG"/>
    <property type="match status" value="1"/>
</dbReference>
<dbReference type="Proteomes" id="UP000054937">
    <property type="component" value="Unassembled WGS sequence"/>
</dbReference>
<evidence type="ECO:0000256" key="1">
    <source>
        <dbReference type="SAM" id="Coils"/>
    </source>
</evidence>
<dbReference type="InParanoid" id="A0A0V0R4D7"/>
<dbReference type="GO" id="GO:0035735">
    <property type="term" value="P:intraciliary transport involved in cilium assembly"/>
    <property type="evidence" value="ECO:0007669"/>
    <property type="project" value="TreeGrafter"/>
</dbReference>
<feature type="coiled-coil region" evidence="1">
    <location>
        <begin position="440"/>
        <end position="534"/>
    </location>
</feature>
<gene>
    <name evidence="2" type="ORF">PPERSA_09219</name>
</gene>
<dbReference type="EMBL" id="LDAU01000052">
    <property type="protein sequence ID" value="KRX09335.1"/>
    <property type="molecule type" value="Genomic_DNA"/>
</dbReference>
<dbReference type="GO" id="GO:0030992">
    <property type="term" value="C:intraciliary transport particle B"/>
    <property type="evidence" value="ECO:0007669"/>
    <property type="project" value="InterPro"/>
</dbReference>
<name>A0A0V0R4D7_PSEPJ</name>
<reference evidence="2 3" key="1">
    <citation type="journal article" date="2015" name="Sci. Rep.">
        <title>Genome of the facultative scuticociliatosis pathogen Pseudocohnilembus persalinus provides insight into its virulence through horizontal gene transfer.</title>
        <authorList>
            <person name="Xiong J."/>
            <person name="Wang G."/>
            <person name="Cheng J."/>
            <person name="Tian M."/>
            <person name="Pan X."/>
            <person name="Warren A."/>
            <person name="Jiang C."/>
            <person name="Yuan D."/>
            <person name="Miao W."/>
        </authorList>
    </citation>
    <scope>NUCLEOTIDE SEQUENCE [LARGE SCALE GENOMIC DNA]</scope>
    <source>
        <strain evidence="2">36N120E</strain>
    </source>
</reference>
<dbReference type="PANTHER" id="PTHR31432">
    <property type="entry name" value="INTRAFLAGELLAR TRANSPORT PROTEIN 74 HOMOLOG"/>
    <property type="match status" value="1"/>
</dbReference>
<evidence type="ECO:0008006" key="4">
    <source>
        <dbReference type="Google" id="ProtNLM"/>
    </source>
</evidence>
<dbReference type="OMA" id="THAMDPQ"/>
<dbReference type="GO" id="GO:0005929">
    <property type="term" value="C:cilium"/>
    <property type="evidence" value="ECO:0007669"/>
    <property type="project" value="TreeGrafter"/>
</dbReference>
<protein>
    <recommendedName>
        <fullName evidence="4">Intraflagellar transport protein 74/72</fullName>
    </recommendedName>
</protein>